<dbReference type="EMBL" id="JACHID010000009">
    <property type="protein sequence ID" value="MBB5022305.1"/>
    <property type="molecule type" value="Genomic_DNA"/>
</dbReference>
<dbReference type="RefSeq" id="WP_183732574.1">
    <property type="nucleotide sequence ID" value="NZ_JACHID010000009.1"/>
</dbReference>
<dbReference type="AlphaFoldDB" id="A0A7W8DHB0"/>
<dbReference type="InterPro" id="IPR053154">
    <property type="entry name" value="c-di-AMP_regulator"/>
</dbReference>
<dbReference type="PANTHER" id="PTHR37804:SF1">
    <property type="entry name" value="CDAA REGULATORY PROTEIN CDAR"/>
    <property type="match status" value="1"/>
</dbReference>
<accession>A0A7W8DHB0</accession>
<dbReference type="Pfam" id="PF07949">
    <property type="entry name" value="YbbR"/>
    <property type="match status" value="1"/>
</dbReference>
<dbReference type="PANTHER" id="PTHR37804">
    <property type="entry name" value="CDAA REGULATORY PROTEIN CDAR"/>
    <property type="match status" value="1"/>
</dbReference>
<organism evidence="1 2">
    <name type="scientific">Desulfurispira natronophila</name>
    <dbReference type="NCBI Taxonomy" id="682562"/>
    <lineage>
        <taxon>Bacteria</taxon>
        <taxon>Pseudomonadati</taxon>
        <taxon>Chrysiogenota</taxon>
        <taxon>Chrysiogenia</taxon>
        <taxon>Chrysiogenales</taxon>
        <taxon>Chrysiogenaceae</taxon>
        <taxon>Desulfurispira</taxon>
    </lineage>
</organism>
<proteinExistence type="predicted"/>
<comment type="caution">
    <text evidence="1">The sequence shown here is derived from an EMBL/GenBank/DDBJ whole genome shotgun (WGS) entry which is preliminary data.</text>
</comment>
<keyword evidence="2" id="KW-1185">Reference proteome</keyword>
<sequence length="216" mass="23732">MIRTLFDNLTYKLVALLFAIILWAFVTSTDKTTVSVTLPVHFVDVPEGVIVVSDVDYVEAQVAGPSSIISGRQFQRSRLEIPVEPKPLGYETVVSLGTEYLEVPFGVEVLSIKPSVARYHLDPVTVVEATVVPSLLGEVARGYKITRISVSPAAVRLRVAQEDADRYATVRTTAIDIHQIGQTRRIHTSLLLPPSVQWEPVDIVVTVEVAKETTSP</sequence>
<dbReference type="Gene3D" id="2.170.120.40">
    <property type="entry name" value="YbbR-like domain"/>
    <property type="match status" value="1"/>
</dbReference>
<evidence type="ECO:0000313" key="1">
    <source>
        <dbReference type="EMBL" id="MBB5022305.1"/>
    </source>
</evidence>
<evidence type="ECO:0000313" key="2">
    <source>
        <dbReference type="Proteomes" id="UP000528322"/>
    </source>
</evidence>
<gene>
    <name evidence="1" type="ORF">HNR37_001637</name>
</gene>
<name>A0A7W8DHB0_9BACT</name>
<protein>
    <submittedName>
        <fullName evidence="1">YbbR domain-containing protein</fullName>
    </submittedName>
</protein>
<dbReference type="Proteomes" id="UP000528322">
    <property type="component" value="Unassembled WGS sequence"/>
</dbReference>
<dbReference type="InterPro" id="IPR012505">
    <property type="entry name" value="YbbR"/>
</dbReference>
<reference evidence="1 2" key="1">
    <citation type="submission" date="2020-08" db="EMBL/GenBank/DDBJ databases">
        <title>Genomic Encyclopedia of Type Strains, Phase IV (KMG-IV): sequencing the most valuable type-strain genomes for metagenomic binning, comparative biology and taxonomic classification.</title>
        <authorList>
            <person name="Goeker M."/>
        </authorList>
    </citation>
    <scope>NUCLEOTIDE SEQUENCE [LARGE SCALE GENOMIC DNA]</scope>
    <source>
        <strain evidence="1 2">DSM 22071</strain>
    </source>
</reference>